<sequence length="119" mass="14036">MSIIRTSRVLYQDKLAFWLINFSILSIVSTWALFLFKRVERDPLAVLHYNIYAGIDALGSWQWLYLLPAIFLLIAALDFWLAVLLWTKARVLSYFLLATILIMNFFMSLFIYNILNYNS</sequence>
<dbReference type="EMBL" id="MHKQ01000005">
    <property type="protein sequence ID" value="OGY94672.1"/>
    <property type="molecule type" value="Genomic_DNA"/>
</dbReference>
<keyword evidence="1" id="KW-0472">Membrane</keyword>
<gene>
    <name evidence="2" type="ORF">A2406_02510</name>
</gene>
<organism evidence="2 3">
    <name type="scientific">Candidatus Komeilibacteria bacterium RIFOXYC1_FULL_37_11</name>
    <dbReference type="NCBI Taxonomy" id="1798555"/>
    <lineage>
        <taxon>Bacteria</taxon>
        <taxon>Candidatus Komeiliibacteriota</taxon>
    </lineage>
</organism>
<feature type="transmembrane region" description="Helical" evidence="1">
    <location>
        <begin position="63"/>
        <end position="87"/>
    </location>
</feature>
<protein>
    <recommendedName>
        <fullName evidence="4">DUF5658 domain-containing protein</fullName>
    </recommendedName>
</protein>
<name>A0A1G2BZU3_9BACT</name>
<evidence type="ECO:0000313" key="3">
    <source>
        <dbReference type="Proteomes" id="UP000177626"/>
    </source>
</evidence>
<proteinExistence type="predicted"/>
<feature type="transmembrane region" description="Helical" evidence="1">
    <location>
        <begin position="15"/>
        <end position="36"/>
    </location>
</feature>
<keyword evidence="1" id="KW-1133">Transmembrane helix</keyword>
<comment type="caution">
    <text evidence="2">The sequence shown here is derived from an EMBL/GenBank/DDBJ whole genome shotgun (WGS) entry which is preliminary data.</text>
</comment>
<feature type="transmembrane region" description="Helical" evidence="1">
    <location>
        <begin position="94"/>
        <end position="115"/>
    </location>
</feature>
<evidence type="ECO:0000313" key="2">
    <source>
        <dbReference type="EMBL" id="OGY94672.1"/>
    </source>
</evidence>
<evidence type="ECO:0000256" key="1">
    <source>
        <dbReference type="SAM" id="Phobius"/>
    </source>
</evidence>
<reference evidence="2 3" key="1">
    <citation type="journal article" date="2016" name="Nat. Commun.">
        <title>Thousands of microbial genomes shed light on interconnected biogeochemical processes in an aquifer system.</title>
        <authorList>
            <person name="Anantharaman K."/>
            <person name="Brown C.T."/>
            <person name="Hug L.A."/>
            <person name="Sharon I."/>
            <person name="Castelle C.J."/>
            <person name="Probst A.J."/>
            <person name="Thomas B.C."/>
            <person name="Singh A."/>
            <person name="Wilkins M.J."/>
            <person name="Karaoz U."/>
            <person name="Brodie E.L."/>
            <person name="Williams K.H."/>
            <person name="Hubbard S.S."/>
            <person name="Banfield J.F."/>
        </authorList>
    </citation>
    <scope>NUCLEOTIDE SEQUENCE [LARGE SCALE GENOMIC DNA]</scope>
</reference>
<dbReference type="Proteomes" id="UP000177626">
    <property type="component" value="Unassembled WGS sequence"/>
</dbReference>
<accession>A0A1G2BZU3</accession>
<dbReference type="AlphaFoldDB" id="A0A1G2BZU3"/>
<keyword evidence="1" id="KW-0812">Transmembrane</keyword>
<evidence type="ECO:0008006" key="4">
    <source>
        <dbReference type="Google" id="ProtNLM"/>
    </source>
</evidence>